<dbReference type="Pfam" id="PF02311">
    <property type="entry name" value="AraC_binding"/>
    <property type="match status" value="1"/>
</dbReference>
<dbReference type="PANTHER" id="PTHR43280">
    <property type="entry name" value="ARAC-FAMILY TRANSCRIPTIONAL REGULATOR"/>
    <property type="match status" value="1"/>
</dbReference>
<keyword evidence="3" id="KW-0804">Transcription</keyword>
<dbReference type="PROSITE" id="PS00041">
    <property type="entry name" value="HTH_ARAC_FAMILY_1"/>
    <property type="match status" value="1"/>
</dbReference>
<protein>
    <submittedName>
        <fullName evidence="4">AraC-like ligand binding domain protein</fullName>
    </submittedName>
</protein>
<evidence type="ECO:0000256" key="2">
    <source>
        <dbReference type="ARBA" id="ARBA00023125"/>
    </source>
</evidence>
<sequence length="308" mass="35856">MFYRKSGIIISTKYIFENIYPSLTWEFDKRIRAMNGEYHTLNNHSIETKVLFFGQENCLPNYFFKGNNVRNNYVIHYIQSGKGTFSVANHHAVNLKAGDIFLLPKDIPCFYQADGTEPWSYFWIGFSGVKIKGLLDNSKLTKKYYLRQLQTSETYESLKQLFDSLHYRSSLASDVLIESLIYTFFYHLITEYPAELNSKAKNANEELRLAVNYLEQNSANSTCTISALCNDLDLSRSYLYSIFKKNLNLSPQAFLTQLRMEKAKEKLLNSNYAIQQIANITGYTDAFTFSKAFKRYTGLSPKYYREKH</sequence>
<dbReference type="PRINTS" id="PR00032">
    <property type="entry name" value="HTHARAC"/>
</dbReference>
<reference evidence="4 5" key="1">
    <citation type="submission" date="2009-01" db="EMBL/GenBank/DDBJ databases">
        <authorList>
            <person name="Qin X."/>
            <person name="Bachman B."/>
            <person name="Battles P."/>
            <person name="Bell A."/>
            <person name="Bess C."/>
            <person name="Bickham C."/>
            <person name="Chaboub L."/>
            <person name="Chen D."/>
            <person name="Coyle M."/>
            <person name="Deiros D.R."/>
            <person name="Dinh H."/>
            <person name="Forbes L."/>
            <person name="Fowler G."/>
            <person name="Francisco L."/>
            <person name="Fu Q."/>
            <person name="Gubbala S."/>
            <person name="Hale W."/>
            <person name="Han Y."/>
            <person name="Hemphill L."/>
            <person name="Highlander S.K."/>
            <person name="Hirani K."/>
            <person name="Hogues M."/>
            <person name="Jackson L."/>
            <person name="Jakkamsetti A."/>
            <person name="Javaid M."/>
            <person name="Jiang H."/>
            <person name="Korchina V."/>
            <person name="Kovar C."/>
            <person name="Lara F."/>
            <person name="Lee S."/>
            <person name="Mata R."/>
            <person name="Mathew T."/>
            <person name="Moen C."/>
            <person name="Morales K."/>
            <person name="Munidasa M."/>
            <person name="Nazareth L."/>
            <person name="Ngo R."/>
            <person name="Nguyen L."/>
            <person name="Okwuonu G."/>
            <person name="Ongeri F."/>
            <person name="Patil S."/>
            <person name="Petrosino J."/>
            <person name="Pham C."/>
            <person name="Pham P."/>
            <person name="Pu L.-L."/>
            <person name="Puazo M."/>
            <person name="Raj R."/>
            <person name="Reid J."/>
            <person name="Rouhana J."/>
            <person name="Saada N."/>
            <person name="Shang Y."/>
            <person name="Simmons D."/>
            <person name="Thornton R."/>
            <person name="Warren J."/>
            <person name="Weissenberger G."/>
            <person name="Zhang J."/>
            <person name="Zhang L."/>
            <person name="Zhou C."/>
            <person name="Zhu D."/>
            <person name="Muzny D."/>
            <person name="Worley K."/>
            <person name="Gibbs R."/>
        </authorList>
    </citation>
    <scope>NUCLEOTIDE SEQUENCE [LARGE SCALE GENOMIC DNA]</scope>
    <source>
        <strain evidence="4 5">ATCC 33200</strain>
    </source>
</reference>
<dbReference type="Pfam" id="PF12833">
    <property type="entry name" value="HTH_18"/>
    <property type="match status" value="1"/>
</dbReference>
<proteinExistence type="predicted"/>
<dbReference type="PROSITE" id="PS01124">
    <property type="entry name" value="HTH_ARAC_FAMILY_2"/>
    <property type="match status" value="1"/>
</dbReference>
<dbReference type="InterPro" id="IPR003313">
    <property type="entry name" value="AraC-bd"/>
</dbReference>
<accession>C2E3A5</accession>
<dbReference type="EMBL" id="ACGR01000023">
    <property type="protein sequence ID" value="EEJ60566.1"/>
    <property type="molecule type" value="Genomic_DNA"/>
</dbReference>
<dbReference type="PATRIC" id="fig|525330.7.peg.729"/>
<evidence type="ECO:0000256" key="3">
    <source>
        <dbReference type="ARBA" id="ARBA00023163"/>
    </source>
</evidence>
<dbReference type="InterPro" id="IPR037923">
    <property type="entry name" value="HTH-like"/>
</dbReference>
<dbReference type="HOGENOM" id="CLU_000445_88_6_9"/>
<dbReference type="CDD" id="cd06986">
    <property type="entry name" value="cupin_MmsR-like_N"/>
    <property type="match status" value="1"/>
</dbReference>
<dbReference type="InterPro" id="IPR020449">
    <property type="entry name" value="Tscrpt_reg_AraC-type_HTH"/>
</dbReference>
<evidence type="ECO:0000256" key="1">
    <source>
        <dbReference type="ARBA" id="ARBA00023015"/>
    </source>
</evidence>
<evidence type="ECO:0000313" key="4">
    <source>
        <dbReference type="EMBL" id="EEJ60566.1"/>
    </source>
</evidence>
<dbReference type="SMART" id="SM00342">
    <property type="entry name" value="HTH_ARAC"/>
    <property type="match status" value="1"/>
</dbReference>
<keyword evidence="2" id="KW-0238">DNA-binding</keyword>
<dbReference type="GO" id="GO:0003700">
    <property type="term" value="F:DNA-binding transcription factor activity"/>
    <property type="evidence" value="ECO:0007669"/>
    <property type="project" value="InterPro"/>
</dbReference>
<dbReference type="InterPro" id="IPR009057">
    <property type="entry name" value="Homeodomain-like_sf"/>
</dbReference>
<dbReference type="SUPFAM" id="SSF51215">
    <property type="entry name" value="Regulatory protein AraC"/>
    <property type="match status" value="1"/>
</dbReference>
<dbReference type="GO" id="GO:0043565">
    <property type="term" value="F:sequence-specific DNA binding"/>
    <property type="evidence" value="ECO:0007669"/>
    <property type="project" value="InterPro"/>
</dbReference>
<dbReference type="PANTHER" id="PTHR43280:SF30">
    <property type="entry name" value="MMSAB OPERON REGULATORY PROTEIN"/>
    <property type="match status" value="1"/>
</dbReference>
<organism evidence="4 5">
    <name type="scientific">Lactobacillus johnsonii ATCC 33200</name>
    <dbReference type="NCBI Taxonomy" id="525330"/>
    <lineage>
        <taxon>Bacteria</taxon>
        <taxon>Bacillati</taxon>
        <taxon>Bacillota</taxon>
        <taxon>Bacilli</taxon>
        <taxon>Lactobacillales</taxon>
        <taxon>Lactobacillaceae</taxon>
        <taxon>Lactobacillus</taxon>
    </lineage>
</organism>
<dbReference type="InterPro" id="IPR018062">
    <property type="entry name" value="HTH_AraC-typ_CS"/>
</dbReference>
<dbReference type="AlphaFoldDB" id="C2E3A5"/>
<dbReference type="SUPFAM" id="SSF46689">
    <property type="entry name" value="Homeodomain-like"/>
    <property type="match status" value="1"/>
</dbReference>
<dbReference type="Gene3D" id="1.10.10.60">
    <property type="entry name" value="Homeodomain-like"/>
    <property type="match status" value="2"/>
</dbReference>
<dbReference type="Gene3D" id="2.60.120.280">
    <property type="entry name" value="Regulatory protein AraC"/>
    <property type="match status" value="1"/>
</dbReference>
<evidence type="ECO:0000313" key="5">
    <source>
        <dbReference type="Proteomes" id="UP000003491"/>
    </source>
</evidence>
<keyword evidence="1" id="KW-0805">Transcription regulation</keyword>
<gene>
    <name evidence="4" type="ORF">HMPREF0528_0229</name>
</gene>
<comment type="caution">
    <text evidence="4">The sequence shown here is derived from an EMBL/GenBank/DDBJ whole genome shotgun (WGS) entry which is preliminary data.</text>
</comment>
<dbReference type="Proteomes" id="UP000003491">
    <property type="component" value="Unassembled WGS sequence"/>
</dbReference>
<dbReference type="InterPro" id="IPR018060">
    <property type="entry name" value="HTH_AraC"/>
</dbReference>
<name>C2E3A5_LACJH</name>